<dbReference type="InterPro" id="IPR000873">
    <property type="entry name" value="AMP-dep_synth/lig_dom"/>
</dbReference>
<dbReference type="Pfam" id="PF00891">
    <property type="entry name" value="Methyltransf_2"/>
    <property type="match status" value="1"/>
</dbReference>
<evidence type="ECO:0000256" key="3">
    <source>
        <dbReference type="ARBA" id="ARBA00022448"/>
    </source>
</evidence>
<dbReference type="Gene3D" id="3.40.50.12780">
    <property type="entry name" value="N-terminal domain of ligase-like"/>
    <property type="match status" value="1"/>
</dbReference>
<dbReference type="Pfam" id="PF08100">
    <property type="entry name" value="Dimerisation"/>
    <property type="match status" value="1"/>
</dbReference>
<evidence type="ECO:0000259" key="15">
    <source>
        <dbReference type="PROSITE" id="PS50893"/>
    </source>
</evidence>
<accession>A0A182TH69</accession>
<dbReference type="PROSITE" id="PS51683">
    <property type="entry name" value="SAM_OMT_II"/>
    <property type="match status" value="1"/>
</dbReference>
<dbReference type="SUPFAM" id="SSF46785">
    <property type="entry name" value="Winged helix' DNA-binding domain"/>
    <property type="match status" value="1"/>
</dbReference>
<evidence type="ECO:0000256" key="5">
    <source>
        <dbReference type="ARBA" id="ARBA00022603"/>
    </source>
</evidence>
<feature type="domain" description="ABC transporter" evidence="15">
    <location>
        <begin position="1748"/>
        <end position="1983"/>
    </location>
</feature>
<protein>
    <submittedName>
        <fullName evidence="17">Uncharacterized protein</fullName>
    </submittedName>
</protein>
<dbReference type="EnsemblMetazoa" id="AMEC002246-RA">
    <property type="protein sequence ID" value="AMEC002246-PA"/>
    <property type="gene ID" value="AMEC002246"/>
</dbReference>
<dbReference type="SMART" id="SM00382">
    <property type="entry name" value="AAA"/>
    <property type="match status" value="2"/>
</dbReference>
<dbReference type="GO" id="GO:0032259">
    <property type="term" value="P:methylation"/>
    <property type="evidence" value="ECO:0007669"/>
    <property type="project" value="UniProtKB-KW"/>
</dbReference>
<keyword evidence="18" id="KW-1185">Reference proteome</keyword>
<keyword evidence="4" id="KW-1003">Cell membrane</keyword>
<dbReference type="InterPro" id="IPR017871">
    <property type="entry name" value="ABC_transporter-like_CS"/>
</dbReference>
<dbReference type="FunFam" id="3.40.50.300:FF:000221">
    <property type="entry name" value="Multidrug ABC transporter ATP-binding protein"/>
    <property type="match status" value="2"/>
</dbReference>
<keyword evidence="5" id="KW-0489">Methyltransferase</keyword>
<keyword evidence="7" id="KW-0949">S-adenosyl-L-methionine</keyword>
<dbReference type="InterPro" id="IPR045851">
    <property type="entry name" value="AMP-bd_C_sf"/>
</dbReference>
<dbReference type="Gene3D" id="3.30.300.30">
    <property type="match status" value="1"/>
</dbReference>
<dbReference type="InterPro" id="IPR003439">
    <property type="entry name" value="ABC_transporter-like_ATP-bd"/>
</dbReference>
<dbReference type="PROSITE" id="PS50893">
    <property type="entry name" value="ABC_TRANSPORTER_2"/>
    <property type="match status" value="2"/>
</dbReference>
<proteinExistence type="inferred from homology"/>
<dbReference type="GO" id="GO:0140359">
    <property type="term" value="F:ABC-type transporter activity"/>
    <property type="evidence" value="ECO:0007669"/>
    <property type="project" value="InterPro"/>
</dbReference>
<comment type="similarity">
    <text evidence="2">Belongs to the CoA-transferase III family.</text>
</comment>
<name>A0A182TH69_9DIPT</name>
<evidence type="ECO:0000259" key="16">
    <source>
        <dbReference type="PROSITE" id="PS50929"/>
    </source>
</evidence>
<dbReference type="Gene3D" id="3.40.50.10540">
    <property type="entry name" value="Crotonobetainyl-coa:carnitine coa-transferase, domain 1"/>
    <property type="match status" value="2"/>
</dbReference>
<dbReference type="Pfam" id="PF00501">
    <property type="entry name" value="AMP-binding"/>
    <property type="match status" value="1"/>
</dbReference>
<dbReference type="InterPro" id="IPR025110">
    <property type="entry name" value="AMP-bd_C"/>
</dbReference>
<evidence type="ECO:0000313" key="18">
    <source>
        <dbReference type="Proteomes" id="UP000075902"/>
    </source>
</evidence>
<keyword evidence="11 14" id="KW-1133">Transmembrane helix</keyword>
<feature type="transmembrane region" description="Helical" evidence="14">
    <location>
        <begin position="2045"/>
        <end position="2066"/>
    </location>
</feature>
<dbReference type="InterPro" id="IPR001077">
    <property type="entry name" value="COMT_C"/>
</dbReference>
<evidence type="ECO:0000256" key="7">
    <source>
        <dbReference type="ARBA" id="ARBA00022691"/>
    </source>
</evidence>
<evidence type="ECO:0000256" key="8">
    <source>
        <dbReference type="ARBA" id="ARBA00022692"/>
    </source>
</evidence>
<evidence type="ECO:0000256" key="12">
    <source>
        <dbReference type="ARBA" id="ARBA00023136"/>
    </source>
</evidence>
<dbReference type="InterPro" id="IPR039421">
    <property type="entry name" value="Type_1_exporter"/>
</dbReference>
<evidence type="ECO:0000256" key="9">
    <source>
        <dbReference type="ARBA" id="ARBA00022741"/>
    </source>
</evidence>
<feature type="domain" description="ABC transporter" evidence="15">
    <location>
        <begin position="2323"/>
        <end position="2556"/>
    </location>
</feature>
<dbReference type="VEuPathDB" id="VectorBase:AMEC002246"/>
<dbReference type="InterPro" id="IPR042099">
    <property type="entry name" value="ANL_N_sf"/>
</dbReference>
<dbReference type="Gene3D" id="1.10.10.10">
    <property type="entry name" value="Winged helix-like DNA-binding domain superfamily/Winged helix DNA-binding domain"/>
    <property type="match status" value="1"/>
</dbReference>
<dbReference type="InterPro" id="IPR036390">
    <property type="entry name" value="WH_DNA-bd_sf"/>
</dbReference>
<evidence type="ECO:0000256" key="10">
    <source>
        <dbReference type="ARBA" id="ARBA00022840"/>
    </source>
</evidence>
<dbReference type="SUPFAM" id="SSF52540">
    <property type="entry name" value="P-loop containing nucleoside triphosphate hydrolases"/>
    <property type="match status" value="2"/>
</dbReference>
<evidence type="ECO:0000256" key="2">
    <source>
        <dbReference type="ARBA" id="ARBA00008383"/>
    </source>
</evidence>
<sequence length="2559" mass="270868">MSIRSLEGVTLRLAEAPTGLQATREALALRMGLLGARVCAAAGVQGLDGQLTAWLEDAAGARVTLYVRGWPCGVQPVSEALAQAACGLVGWHGRSAGGLFTLGVDYLAVLTASLASTAAVAALLGQRRGSSSHEVHLSLGGAGLLAMAQYLAMDDAGQVLPVPGGADWQHPPFTSGEGLRFELEALDPEAWRRFWEGLGVSLADIAAGWPPFMQRYTTATAWLPPSLFRACARYRLADLNCLARDAGVNLCTLRLAPREDCAQGPWAFDPPVSAADLARAPSSAAQPLAGLAGLEACRLIQGPLAGHLLRELGMQVTRIEPPGGDPMRGMAPLVGGLSVHFQAINRGKPWVELDVRSEAGQVRLGQLLEGCDAFLHNWAPGRAERLGLTAEALRRHAPGLVYGSASGCGRHPGADDPLGTDFMIQAHSGLAARIRQHDRPAGALLTLVDVLGGAALAEGLVAALYQRHVHGLAGGLDSSMSGAAGLLLEAAIADAGQVLVCTDGHLMLDGADPSEVASLGHLASGEALAHLAARGIPASRISRCAADPPVTGDRYTAPDCVPAHLRAHWRAEGVYPHKSLFESFLDIARSRPLAVAVTEGAASLSFAQLRARSLSLAQVLHQLGVGPGVVVAVNLPNGWRACAVDLAVAALGGIVLPYPLGRRKRDTLAMLGKSAARVLICKRQVGEADYAALVDGLRPALPALAHVLVHGERYQDWPDLDQCWEGLAWSTEGQRVDPDAGARLIASSGSESEPKLVLYSHNALVGGQSAYLNGLARQPEAMRALFAVPLASPFGSLGTPCTLASLGGALICLDRFEADAVLRLVAQQRVTHLFAGPNMVDMLLASPLLQSAQGQALDFSALEAIVSGGSALSAQTLAGVRRHFGCALVQSYGSADGVACHTALDDAPEVTVQTVGRPDPAVVSLSIRDEQGHECAPGEVGEIWARGPMTPLCYYRAPELDRQYRHPDGWVRLGDRGQLDADGRLRIVGRRADTVMRGGHKVNLVEVAHLLREHPAIAQCVVLNAPLEGGATRMHAFVVMKAGQPPLTLAQVRGFLNDEVGAQPSQLPDALACVPELPLAPSGKVDQAALLQSLQAPRPAVSAQPVIDLLMGVERAGVLRAAIELQVFDHLGEGASARTVAERTGASERGTRILLDALAGLGLLRQEPGQAYYRLGELAERFLRRSSPHYVGGLAQVYTADLMWDAFRHFKDAVVAGGSVLPQGLEAANHPYWGEFSRGIANTARVTAQRLAQQVLPWLAQRQQPSVLDLACGNGTYGFTLAAECPAVSLCGVDWPASAELFWSTAETFGVRERTRFIGADIFTVEPGEPVDLIILSQVLHHFDEAECRRLLGRLQAWLKPSGRLLIAGFMRSDAPAEQEPIPRLFAAQMLSLTEAGDCHALGAVQRLLEEQGWQQIESAPLRGLPIQRIWAVRGDAGELAVSACNAGLALCLAWALAGLFEGQPLAALWTPLGAFLGLTLLRIALNGGAEVLAMRVAGLTRQHLRQRLLPQVLRVAGQAPGEHDSAGLSTTLIHNVEALQAYYNRYIPAVIGAALGGSGLLALMALFDPRSALVAAVGALSLPFVDRLWLRWRRPSAGGLFASIARFSAHLLDSLRGVTTLKAFNAQDRRRDALRDQARDLRRQAMAVLHGILMRNGVTGLLSLGGLALVTLLSVQRAGAGELSAFALFAAVLLAREAFRTLEKLDKTFHVAWSGNGAAAPVAELLAAQPPVPEPARPEPLPAGHEVAFEGVTFRWPGSQAPALQNLSFTLEPGQCVAVVGPSGAGKSTLAALLMRFIAPQEGRVTLGGVDIRHLRSADLYQRVSGVFQQSVLLHGSLEDNLRMGAADASPEALVEACRLASLEPWVASLPHGLATPVGESGNRLSGGQRQRVAIARAWLKGAPILLLDEATANVDVASEAHIGAAIERLRGQRSMLVIAHRLATVRHADRILVLDQGRLVESGDHRSLLARQGLSPGMKGNPHAIHAGEGSRWSDLLRLSAGQPALLAQTLVATLVAQAGMVGSLALGGWLIGLVLTDAPASLWQPVAAAMLACALAGAGGRWWQAHVSHVFAFHLIETLQVGSYEGMERAAPDVQAGVRRGEQANVALNDAQALEHFFAHTLTDAIGAVLVPLVALLALAAIQPWLTLALLPFLAALASVPFWLGGRALRQGRAMNEALAGLNAEVLEGIEARREILLFNQEAAWHARLGRLLARLRLEQRRYALRSGAEQGVIELIQALALVSALACGAWLLQIGLLDLAQLPLAVMLVGAALLPMADVAREAGQLGAVRASAGRVLGLLRQPPRVRDQGCQQPQGARLEFDQVRFSHGGRPVLQGVDFLVRPGEMVALVGASGAGKTTCANLLMRFYDVEGGAIRVGGVDVRDIPLAGLRQGIAWVGQDAYLFDDSIEGNLRLARPDATAKEIEAAARQAQAHDFIQALPEGYQTRCGEGGARLSGGQRQRIAIARALLSQAPVLVMDEASSSLDAHSEHALQQALLGLRGQRTLLLIAHRPSTIAQADRVVLLEDGQVRDQGTHSTLLARCDAYARLLAQPTQ</sequence>
<comment type="similarity">
    <text evidence="13">Belongs to the ABC transporter superfamily. ABCB family. Heavy Metal importer (TC 3.A.1.210) subfamily.</text>
</comment>
<dbReference type="Gene3D" id="3.40.50.150">
    <property type="entry name" value="Vaccinia Virus protein VP39"/>
    <property type="match status" value="1"/>
</dbReference>
<dbReference type="InterPro" id="IPR016461">
    <property type="entry name" value="COMT-like"/>
</dbReference>
<dbReference type="Pfam" id="PF00005">
    <property type="entry name" value="ABC_tran"/>
    <property type="match status" value="2"/>
</dbReference>
<dbReference type="Proteomes" id="UP000075902">
    <property type="component" value="Unassembled WGS sequence"/>
</dbReference>
<dbReference type="SUPFAM" id="SSF56801">
    <property type="entry name" value="Acetyl-CoA synthetase-like"/>
    <property type="match status" value="1"/>
</dbReference>
<dbReference type="InterPro" id="IPR012967">
    <property type="entry name" value="COMT_dimerisation"/>
</dbReference>
<dbReference type="Pfam" id="PF00664">
    <property type="entry name" value="ABC_membrane"/>
    <property type="match status" value="2"/>
</dbReference>
<evidence type="ECO:0000313" key="17">
    <source>
        <dbReference type="EnsemblMetazoa" id="AMEC002246-PA"/>
    </source>
</evidence>
<dbReference type="InterPro" id="IPR011527">
    <property type="entry name" value="ABC1_TM_dom"/>
</dbReference>
<dbReference type="InterPro" id="IPR027417">
    <property type="entry name" value="P-loop_NTPase"/>
</dbReference>
<dbReference type="Pfam" id="PF13193">
    <property type="entry name" value="AMP-binding_C"/>
    <property type="match status" value="1"/>
</dbReference>
<evidence type="ECO:0000256" key="1">
    <source>
        <dbReference type="ARBA" id="ARBA00004651"/>
    </source>
</evidence>
<feature type="transmembrane region" description="Helical" evidence="14">
    <location>
        <begin position="2120"/>
        <end position="2142"/>
    </location>
</feature>
<reference evidence="17" key="2">
    <citation type="submission" date="2020-05" db="UniProtKB">
        <authorList>
            <consortium name="EnsemblMetazoa"/>
        </authorList>
    </citation>
    <scope>IDENTIFICATION</scope>
    <source>
        <strain evidence="17">CM1001059</strain>
    </source>
</reference>
<dbReference type="InterPro" id="IPR029063">
    <property type="entry name" value="SAM-dependent_MTases_sf"/>
</dbReference>
<evidence type="ECO:0000256" key="6">
    <source>
        <dbReference type="ARBA" id="ARBA00022679"/>
    </source>
</evidence>
<dbReference type="STRING" id="34690.A0A182TH69"/>
<dbReference type="GO" id="GO:0005886">
    <property type="term" value="C:plasma membrane"/>
    <property type="evidence" value="ECO:0007669"/>
    <property type="project" value="UniProtKB-SubCell"/>
</dbReference>
<dbReference type="Pfam" id="PF02515">
    <property type="entry name" value="CoA_transf_3"/>
    <property type="match status" value="2"/>
</dbReference>
<dbReference type="InterPro" id="IPR036640">
    <property type="entry name" value="ABC1_TM_sf"/>
</dbReference>
<dbReference type="GO" id="GO:0005524">
    <property type="term" value="F:ATP binding"/>
    <property type="evidence" value="ECO:0007669"/>
    <property type="project" value="UniProtKB-KW"/>
</dbReference>
<keyword evidence="12 14" id="KW-0472">Membrane</keyword>
<dbReference type="PANTHER" id="PTHR24221">
    <property type="entry name" value="ATP-BINDING CASSETTE SUB-FAMILY B"/>
    <property type="match status" value="1"/>
</dbReference>
<dbReference type="Gene3D" id="3.40.50.300">
    <property type="entry name" value="P-loop containing nucleotide triphosphate hydrolases"/>
    <property type="match status" value="2"/>
</dbReference>
<dbReference type="InterPro" id="IPR003593">
    <property type="entry name" value="AAA+_ATPase"/>
</dbReference>
<dbReference type="InterPro" id="IPR003673">
    <property type="entry name" value="CoA-Trfase_fam_III"/>
</dbReference>
<dbReference type="PANTHER" id="PTHR24221:SF654">
    <property type="entry name" value="ATP-BINDING CASSETTE SUB-FAMILY B MEMBER 6"/>
    <property type="match status" value="1"/>
</dbReference>
<dbReference type="Gene3D" id="1.20.1560.10">
    <property type="entry name" value="ABC transporter type 1, transmembrane domain"/>
    <property type="match status" value="2"/>
</dbReference>
<dbReference type="CDD" id="cd04433">
    <property type="entry name" value="AFD_class_I"/>
    <property type="match status" value="1"/>
</dbReference>
<keyword evidence="3" id="KW-0813">Transport</keyword>
<evidence type="ECO:0000256" key="4">
    <source>
        <dbReference type="ARBA" id="ARBA00022475"/>
    </source>
</evidence>
<comment type="subcellular location">
    <subcellularLocation>
        <location evidence="1">Cell membrane</location>
        <topology evidence="1">Multi-pass membrane protein</topology>
    </subcellularLocation>
</comment>
<dbReference type="PROSITE" id="PS50929">
    <property type="entry name" value="ABC_TM1F"/>
    <property type="match status" value="2"/>
</dbReference>
<feature type="transmembrane region" description="Helical" evidence="14">
    <location>
        <begin position="2148"/>
        <end position="2168"/>
    </location>
</feature>
<dbReference type="CDD" id="cd02440">
    <property type="entry name" value="AdoMet_MTases"/>
    <property type="match status" value="1"/>
</dbReference>
<dbReference type="GO" id="GO:0016887">
    <property type="term" value="F:ATP hydrolysis activity"/>
    <property type="evidence" value="ECO:0007669"/>
    <property type="project" value="InterPro"/>
</dbReference>
<keyword evidence="10" id="KW-0067">ATP-binding</keyword>
<keyword evidence="9" id="KW-0547">Nucleotide-binding</keyword>
<dbReference type="SUPFAM" id="SSF53335">
    <property type="entry name" value="S-adenosyl-L-methionine-dependent methyltransferases"/>
    <property type="match status" value="1"/>
</dbReference>
<feature type="domain" description="ABC transmembrane type-1" evidence="16">
    <location>
        <begin position="2013"/>
        <end position="2292"/>
    </location>
</feature>
<keyword evidence="8 14" id="KW-0812">Transmembrane</keyword>
<evidence type="ECO:0000256" key="13">
    <source>
        <dbReference type="ARBA" id="ARBA00024363"/>
    </source>
</evidence>
<feature type="transmembrane region" description="Helical" evidence="14">
    <location>
        <begin position="2008"/>
        <end position="2033"/>
    </location>
</feature>
<dbReference type="InterPro" id="IPR036388">
    <property type="entry name" value="WH-like_DNA-bd_sf"/>
</dbReference>
<reference evidence="18" key="1">
    <citation type="submission" date="2014-01" db="EMBL/GenBank/DDBJ databases">
        <title>The Genome Sequence of Anopheles melas CM1001059_A (V2).</title>
        <authorList>
            <consortium name="The Broad Institute Genomics Platform"/>
            <person name="Neafsey D.E."/>
            <person name="Besansky N."/>
            <person name="Howell P."/>
            <person name="Walton C."/>
            <person name="Young S.K."/>
            <person name="Zeng Q."/>
            <person name="Gargeya S."/>
            <person name="Fitzgerald M."/>
            <person name="Haas B."/>
            <person name="Abouelleil A."/>
            <person name="Allen A.W."/>
            <person name="Alvarado L."/>
            <person name="Arachchi H.M."/>
            <person name="Berlin A.M."/>
            <person name="Chapman S.B."/>
            <person name="Gainer-Dewar J."/>
            <person name="Goldberg J."/>
            <person name="Griggs A."/>
            <person name="Gujja S."/>
            <person name="Hansen M."/>
            <person name="Howarth C."/>
            <person name="Imamovic A."/>
            <person name="Ireland A."/>
            <person name="Larimer J."/>
            <person name="McCowan C."/>
            <person name="Murphy C."/>
            <person name="Pearson M."/>
            <person name="Poon T.W."/>
            <person name="Priest M."/>
            <person name="Roberts A."/>
            <person name="Saif S."/>
            <person name="Shea T."/>
            <person name="Sisk P."/>
            <person name="Sykes S."/>
            <person name="Wortman J."/>
            <person name="Nusbaum C."/>
            <person name="Birren B."/>
        </authorList>
    </citation>
    <scope>NUCLEOTIDE SEQUENCE [LARGE SCALE GENOMIC DNA]</scope>
    <source>
        <strain evidence="18">CM1001059</strain>
    </source>
</reference>
<feature type="domain" description="ABC transmembrane type-1" evidence="16">
    <location>
        <begin position="1440"/>
        <end position="1706"/>
    </location>
</feature>
<organism evidence="17 18">
    <name type="scientific">Anopheles melas</name>
    <dbReference type="NCBI Taxonomy" id="34690"/>
    <lineage>
        <taxon>Eukaryota</taxon>
        <taxon>Metazoa</taxon>
        <taxon>Ecdysozoa</taxon>
        <taxon>Arthropoda</taxon>
        <taxon>Hexapoda</taxon>
        <taxon>Insecta</taxon>
        <taxon>Pterygota</taxon>
        <taxon>Neoptera</taxon>
        <taxon>Endopterygota</taxon>
        <taxon>Diptera</taxon>
        <taxon>Nematocera</taxon>
        <taxon>Culicoidea</taxon>
        <taxon>Culicidae</taxon>
        <taxon>Anophelinae</taxon>
        <taxon>Anopheles</taxon>
    </lineage>
</organism>
<dbReference type="GO" id="GO:0046983">
    <property type="term" value="F:protein dimerization activity"/>
    <property type="evidence" value="ECO:0007669"/>
    <property type="project" value="InterPro"/>
</dbReference>
<dbReference type="InterPro" id="IPR023606">
    <property type="entry name" value="CoA-Trfase_III_dom_1_sf"/>
</dbReference>
<dbReference type="GO" id="GO:0008171">
    <property type="term" value="F:O-methyltransferase activity"/>
    <property type="evidence" value="ECO:0007669"/>
    <property type="project" value="InterPro"/>
</dbReference>
<evidence type="ECO:0000256" key="14">
    <source>
        <dbReference type="SAM" id="Phobius"/>
    </source>
</evidence>
<dbReference type="InterPro" id="IPR020845">
    <property type="entry name" value="AMP-binding_CS"/>
</dbReference>
<evidence type="ECO:0000256" key="11">
    <source>
        <dbReference type="ARBA" id="ARBA00022989"/>
    </source>
</evidence>
<dbReference type="SUPFAM" id="SSF90123">
    <property type="entry name" value="ABC transporter transmembrane region"/>
    <property type="match status" value="2"/>
</dbReference>
<dbReference type="SUPFAM" id="SSF89796">
    <property type="entry name" value="CoA-transferase family III (CaiB/BaiF)"/>
    <property type="match status" value="2"/>
</dbReference>
<dbReference type="PROSITE" id="PS00455">
    <property type="entry name" value="AMP_BINDING"/>
    <property type="match status" value="1"/>
</dbReference>
<keyword evidence="6" id="KW-0808">Transferase</keyword>
<dbReference type="PROSITE" id="PS00211">
    <property type="entry name" value="ABC_TRANSPORTER_1"/>
    <property type="match status" value="2"/>
</dbReference>